<proteinExistence type="predicted"/>
<evidence type="ECO:0000313" key="3">
    <source>
        <dbReference type="Proteomes" id="UP000254255"/>
    </source>
</evidence>
<dbReference type="Gene3D" id="3.30.830.10">
    <property type="entry name" value="Metalloenzyme, LuxS/M16 peptidase-like"/>
    <property type="match status" value="1"/>
</dbReference>
<dbReference type="AlphaFoldDB" id="A0A377C6Z1"/>
<reference evidence="2 3" key="1">
    <citation type="submission" date="2018-06" db="EMBL/GenBank/DDBJ databases">
        <authorList>
            <consortium name="Pathogen Informatics"/>
            <person name="Doyle S."/>
        </authorList>
    </citation>
    <scope>NUCLEOTIDE SEQUENCE [LARGE SCALE GENOMIC DNA]</scope>
    <source>
        <strain evidence="2 3">NCTC13148</strain>
    </source>
</reference>
<keyword evidence="2" id="KW-0645">Protease</keyword>
<dbReference type="EMBL" id="UGET01000004">
    <property type="protein sequence ID" value="STL86279.1"/>
    <property type="molecule type" value="Genomic_DNA"/>
</dbReference>
<dbReference type="GO" id="GO:0006508">
    <property type="term" value="P:proteolysis"/>
    <property type="evidence" value="ECO:0007669"/>
    <property type="project" value="UniProtKB-KW"/>
</dbReference>
<evidence type="ECO:0000256" key="1">
    <source>
        <dbReference type="SAM" id="MobiDB-lite"/>
    </source>
</evidence>
<dbReference type="GO" id="GO:0008233">
    <property type="term" value="F:peptidase activity"/>
    <property type="evidence" value="ECO:0007669"/>
    <property type="project" value="UniProtKB-KW"/>
</dbReference>
<feature type="region of interest" description="Disordered" evidence="1">
    <location>
        <begin position="80"/>
        <end position="101"/>
    </location>
</feature>
<evidence type="ECO:0000313" key="2">
    <source>
        <dbReference type="EMBL" id="STL86279.1"/>
    </source>
</evidence>
<dbReference type="Proteomes" id="UP000254255">
    <property type="component" value="Unassembled WGS sequence"/>
</dbReference>
<gene>
    <name evidence="2" type="primary">yhjJ_1</name>
    <name evidence="2" type="ORF">NCTC13148_03774</name>
</gene>
<name>A0A377C6Z1_ECOLX</name>
<keyword evidence="2" id="KW-0378">Hydrolase</keyword>
<sequence length="101" mass="11308">MGQRMRSLQNQVVDIAPEQYQKLRQDFLNSLTVEMLNQDLRQQLSNDMALILLQPKGEPEFNMKALQAAWDQIMAPSTAAATTSVATDDVHPEVTDIPPAQ</sequence>
<organism evidence="2 3">
    <name type="scientific">Escherichia coli</name>
    <dbReference type="NCBI Taxonomy" id="562"/>
    <lineage>
        <taxon>Bacteria</taxon>
        <taxon>Pseudomonadati</taxon>
        <taxon>Pseudomonadota</taxon>
        <taxon>Gammaproteobacteria</taxon>
        <taxon>Enterobacterales</taxon>
        <taxon>Enterobacteriaceae</taxon>
        <taxon>Escherichia</taxon>
    </lineage>
</organism>
<protein>
    <submittedName>
        <fullName evidence="2">Putative protease</fullName>
    </submittedName>
</protein>
<accession>A0A377C6Z1</accession>